<evidence type="ECO:0000313" key="1">
    <source>
        <dbReference type="EMBL" id="MPC43938.1"/>
    </source>
</evidence>
<comment type="caution">
    <text evidence="1">The sequence shown here is derived from an EMBL/GenBank/DDBJ whole genome shotgun (WGS) entry which is preliminary data.</text>
</comment>
<gene>
    <name evidence="1" type="ORF">E2C01_037597</name>
</gene>
<organism evidence="1 2">
    <name type="scientific">Portunus trituberculatus</name>
    <name type="common">Swimming crab</name>
    <name type="synonym">Neptunus trituberculatus</name>
    <dbReference type="NCBI Taxonomy" id="210409"/>
    <lineage>
        <taxon>Eukaryota</taxon>
        <taxon>Metazoa</taxon>
        <taxon>Ecdysozoa</taxon>
        <taxon>Arthropoda</taxon>
        <taxon>Crustacea</taxon>
        <taxon>Multicrustacea</taxon>
        <taxon>Malacostraca</taxon>
        <taxon>Eumalacostraca</taxon>
        <taxon>Eucarida</taxon>
        <taxon>Decapoda</taxon>
        <taxon>Pleocyemata</taxon>
        <taxon>Brachyura</taxon>
        <taxon>Eubrachyura</taxon>
        <taxon>Portunoidea</taxon>
        <taxon>Portunidae</taxon>
        <taxon>Portuninae</taxon>
        <taxon>Portunus</taxon>
    </lineage>
</organism>
<accession>A0A5B7FG21</accession>
<dbReference type="Proteomes" id="UP000324222">
    <property type="component" value="Unassembled WGS sequence"/>
</dbReference>
<keyword evidence="2" id="KW-1185">Reference proteome</keyword>
<proteinExistence type="predicted"/>
<protein>
    <submittedName>
        <fullName evidence="1">Uncharacterized protein</fullName>
    </submittedName>
</protein>
<dbReference type="EMBL" id="VSRR010006052">
    <property type="protein sequence ID" value="MPC43938.1"/>
    <property type="molecule type" value="Genomic_DNA"/>
</dbReference>
<dbReference type="AlphaFoldDB" id="A0A5B7FG21"/>
<reference evidence="1 2" key="1">
    <citation type="submission" date="2019-05" db="EMBL/GenBank/DDBJ databases">
        <title>Another draft genome of Portunus trituberculatus and its Hox gene families provides insights of decapod evolution.</title>
        <authorList>
            <person name="Jeong J.-H."/>
            <person name="Song I."/>
            <person name="Kim S."/>
            <person name="Choi T."/>
            <person name="Kim D."/>
            <person name="Ryu S."/>
            <person name="Kim W."/>
        </authorList>
    </citation>
    <scope>NUCLEOTIDE SEQUENCE [LARGE SCALE GENOMIC DNA]</scope>
    <source>
        <tissue evidence="1">Muscle</tissue>
    </source>
</reference>
<evidence type="ECO:0000313" key="2">
    <source>
        <dbReference type="Proteomes" id="UP000324222"/>
    </source>
</evidence>
<sequence>MVELTCYVKSINKLCPYLVFLDLINFNTRQLSQLLLKGSNVQVLLCHFDCGQKVNITQGSKLFFRKKEKEKFLISFKLF</sequence>
<name>A0A5B7FG21_PORTR</name>